<evidence type="ECO:0000313" key="2">
    <source>
        <dbReference type="EMBL" id="TMR40762.1"/>
    </source>
</evidence>
<organism evidence="2 3">
    <name type="scientific">Actinomadura geliboluensis</name>
    <dbReference type="NCBI Taxonomy" id="882440"/>
    <lineage>
        <taxon>Bacteria</taxon>
        <taxon>Bacillati</taxon>
        <taxon>Actinomycetota</taxon>
        <taxon>Actinomycetes</taxon>
        <taxon>Streptosporangiales</taxon>
        <taxon>Thermomonosporaceae</taxon>
        <taxon>Actinomadura</taxon>
    </lineage>
</organism>
<dbReference type="Proteomes" id="UP000305238">
    <property type="component" value="Unassembled WGS sequence"/>
</dbReference>
<feature type="domain" description="Saccharopine dehydrogenase NADP binding" evidence="1">
    <location>
        <begin position="4"/>
        <end position="99"/>
    </location>
</feature>
<dbReference type="PANTHER" id="PTHR43781:SF1">
    <property type="entry name" value="SACCHAROPINE DEHYDROGENASE"/>
    <property type="match status" value="1"/>
</dbReference>
<protein>
    <submittedName>
        <fullName evidence="2">Saccharopine dehydrogenase</fullName>
    </submittedName>
</protein>
<dbReference type="Pfam" id="PF03435">
    <property type="entry name" value="Sacchrp_dh_NADP"/>
    <property type="match status" value="1"/>
</dbReference>
<name>A0A5S4H717_9ACTN</name>
<dbReference type="InterPro" id="IPR005097">
    <property type="entry name" value="Sacchrp_dh_NADP-bd"/>
</dbReference>
<dbReference type="InterPro" id="IPR036291">
    <property type="entry name" value="NAD(P)-bd_dom_sf"/>
</dbReference>
<comment type="caution">
    <text evidence="2">The sequence shown here is derived from an EMBL/GenBank/DDBJ whole genome shotgun (WGS) entry which is preliminary data.</text>
</comment>
<dbReference type="SUPFAM" id="SSF51735">
    <property type="entry name" value="NAD(P)-binding Rossmann-fold domains"/>
    <property type="match status" value="1"/>
</dbReference>
<gene>
    <name evidence="2" type="ORF">ETD96_09000</name>
</gene>
<accession>A0A5S4H717</accession>
<evidence type="ECO:0000259" key="1">
    <source>
        <dbReference type="Pfam" id="PF03435"/>
    </source>
</evidence>
<dbReference type="AlphaFoldDB" id="A0A5S4H717"/>
<reference evidence="2 3" key="1">
    <citation type="submission" date="2019-05" db="EMBL/GenBank/DDBJ databases">
        <title>Draft genome sequence of Actinomadura geliboluensis A8036.</title>
        <authorList>
            <person name="Saricaoglu S."/>
            <person name="Isik K."/>
        </authorList>
    </citation>
    <scope>NUCLEOTIDE SEQUENCE [LARGE SCALE GENOMIC DNA]</scope>
    <source>
        <strain evidence="2 3">A8036</strain>
    </source>
</reference>
<evidence type="ECO:0000313" key="3">
    <source>
        <dbReference type="Proteomes" id="UP000305238"/>
    </source>
</evidence>
<dbReference type="EMBL" id="VCKZ01000043">
    <property type="protein sequence ID" value="TMR40762.1"/>
    <property type="molecule type" value="Genomic_DNA"/>
</dbReference>
<sequence>MKKIAIYGAYGYQGRLVLDELERRDAEVVLVGRSAERLAGVGGGHETRTAGIDHDELVAAFRGVDAVVNCAGPFTPAGTTVVRAAITAGCHYVDTSGEQLHIKSVYDGCSEDARRAGVIVTPAMTDGGVPGDLLARLLADHLGGGPLDEVLTGHSAVGGGGMSRGSMRSLLGTADVVKSGGLVYEGGVWSADAAPRLADLEFPGRGVVPMSRFALPEVASIPRHVRVENVQGFVEADLAARFSGATVPEEAVNAFPEGPDAVARQGQRWTVVVVATTLDGRRATGIAQGFDTYGTTAAIAAEGTLRLDGPAGVRAPAEVLSAASFLDALATHGVTWRIT</sequence>
<proteinExistence type="predicted"/>
<dbReference type="PANTHER" id="PTHR43781">
    <property type="entry name" value="SACCHAROPINE DEHYDROGENASE"/>
    <property type="match status" value="1"/>
</dbReference>
<dbReference type="RefSeq" id="WP_138635846.1">
    <property type="nucleotide sequence ID" value="NZ_JASWDG010000046.1"/>
</dbReference>
<keyword evidence="3" id="KW-1185">Reference proteome</keyword>
<dbReference type="OrthoDB" id="4369409at2"/>
<dbReference type="Gene3D" id="3.40.50.720">
    <property type="entry name" value="NAD(P)-binding Rossmann-like Domain"/>
    <property type="match status" value="1"/>
</dbReference>